<gene>
    <name evidence="2" type="ORF">GCM10009539_25120</name>
</gene>
<proteinExistence type="predicted"/>
<dbReference type="Proteomes" id="UP001500967">
    <property type="component" value="Unassembled WGS sequence"/>
</dbReference>
<dbReference type="InterPro" id="IPR052897">
    <property type="entry name" value="Sec-Metab_Biosynth_Hydrolase"/>
</dbReference>
<dbReference type="EMBL" id="BAAAGX010000009">
    <property type="protein sequence ID" value="GAA0238775.1"/>
    <property type="molecule type" value="Genomic_DNA"/>
</dbReference>
<dbReference type="SUPFAM" id="SSF53474">
    <property type="entry name" value="alpha/beta-Hydrolases"/>
    <property type="match status" value="1"/>
</dbReference>
<feature type="domain" description="AB hydrolase-1" evidence="1">
    <location>
        <begin position="4"/>
        <end position="204"/>
    </location>
</feature>
<dbReference type="InterPro" id="IPR029058">
    <property type="entry name" value="AB_hydrolase_fold"/>
</dbReference>
<keyword evidence="2" id="KW-0378">Hydrolase</keyword>
<dbReference type="PANTHER" id="PTHR37017">
    <property type="entry name" value="AB HYDROLASE-1 DOMAIN-CONTAINING PROTEIN-RELATED"/>
    <property type="match status" value="1"/>
</dbReference>
<accession>A0ABP3DT33</accession>
<dbReference type="PANTHER" id="PTHR37017:SF11">
    <property type="entry name" value="ESTERASE_LIPASE_THIOESTERASE DOMAIN-CONTAINING PROTEIN"/>
    <property type="match status" value="1"/>
</dbReference>
<organism evidence="2 3">
    <name type="scientific">Cryptosporangium japonicum</name>
    <dbReference type="NCBI Taxonomy" id="80872"/>
    <lineage>
        <taxon>Bacteria</taxon>
        <taxon>Bacillati</taxon>
        <taxon>Actinomycetota</taxon>
        <taxon>Actinomycetes</taxon>
        <taxon>Cryptosporangiales</taxon>
        <taxon>Cryptosporangiaceae</taxon>
        <taxon>Cryptosporangium</taxon>
    </lineage>
</organism>
<dbReference type="InterPro" id="IPR000073">
    <property type="entry name" value="AB_hydrolase_1"/>
</dbReference>
<dbReference type="Gene3D" id="3.40.50.1820">
    <property type="entry name" value="alpha/beta hydrolase"/>
    <property type="match status" value="1"/>
</dbReference>
<evidence type="ECO:0000313" key="3">
    <source>
        <dbReference type="Proteomes" id="UP001500967"/>
    </source>
</evidence>
<name>A0ABP3DT33_9ACTN</name>
<keyword evidence="3" id="KW-1185">Reference proteome</keyword>
<dbReference type="Pfam" id="PF12697">
    <property type="entry name" value="Abhydrolase_6"/>
    <property type="match status" value="1"/>
</dbReference>
<sequence length="209" mass="22728">MATFVFIHGAGDVGWYWHLVEAELRARGHDTVAPDLPCEDDSAGLPEYTDTVVAAIGNRTDPVVVGQSLGGFVAPLVGQEVAVKSLVLVAPMIPAPQEAPADFWVNTRYDEQASYDDLFYHDVPPQLAAEARKRGRSQSETRLAEPSPLKAWPDVPTRVVIGRHDRLLPVGFISRVAQERLGLTPDVIDSGHTPALSRPTELADYLAGR</sequence>
<dbReference type="GO" id="GO:0016787">
    <property type="term" value="F:hydrolase activity"/>
    <property type="evidence" value="ECO:0007669"/>
    <property type="project" value="UniProtKB-KW"/>
</dbReference>
<reference evidence="3" key="1">
    <citation type="journal article" date="2019" name="Int. J. Syst. Evol. Microbiol.">
        <title>The Global Catalogue of Microorganisms (GCM) 10K type strain sequencing project: providing services to taxonomists for standard genome sequencing and annotation.</title>
        <authorList>
            <consortium name="The Broad Institute Genomics Platform"/>
            <consortium name="The Broad Institute Genome Sequencing Center for Infectious Disease"/>
            <person name="Wu L."/>
            <person name="Ma J."/>
        </authorList>
    </citation>
    <scope>NUCLEOTIDE SEQUENCE [LARGE SCALE GENOMIC DNA]</scope>
    <source>
        <strain evidence="3">JCM 10425</strain>
    </source>
</reference>
<dbReference type="RefSeq" id="WP_344648943.1">
    <property type="nucleotide sequence ID" value="NZ_BAAAGX010000009.1"/>
</dbReference>
<comment type="caution">
    <text evidence="2">The sequence shown here is derived from an EMBL/GenBank/DDBJ whole genome shotgun (WGS) entry which is preliminary data.</text>
</comment>
<evidence type="ECO:0000313" key="2">
    <source>
        <dbReference type="EMBL" id="GAA0238775.1"/>
    </source>
</evidence>
<evidence type="ECO:0000259" key="1">
    <source>
        <dbReference type="Pfam" id="PF12697"/>
    </source>
</evidence>
<protein>
    <submittedName>
        <fullName evidence="2">Alpha/beta fold hydrolase</fullName>
    </submittedName>
</protein>